<reference evidence="1 2" key="1">
    <citation type="submission" date="2018-12" db="EMBL/GenBank/DDBJ databases">
        <authorList>
            <person name="Yang E."/>
        </authorList>
    </citation>
    <scope>NUCLEOTIDE SEQUENCE [LARGE SCALE GENOMIC DNA]</scope>
    <source>
        <strain evidence="1 2">SOD</strain>
    </source>
</reference>
<protein>
    <submittedName>
        <fullName evidence="1">Uncharacterized protein</fullName>
    </submittedName>
</protein>
<dbReference type="OrthoDB" id="8720331at2"/>
<evidence type="ECO:0000313" key="1">
    <source>
        <dbReference type="EMBL" id="RSZ61097.1"/>
    </source>
</evidence>
<name>A0A430HU76_9BURK</name>
<dbReference type="EMBL" id="RXLQ01000001">
    <property type="protein sequence ID" value="RSZ61097.1"/>
    <property type="molecule type" value="Genomic_DNA"/>
</dbReference>
<dbReference type="RefSeq" id="WP_126072483.1">
    <property type="nucleotide sequence ID" value="NZ_CP051166.1"/>
</dbReference>
<accession>A0A430HU76</accession>
<dbReference type="Proteomes" id="UP000278085">
    <property type="component" value="Unassembled WGS sequence"/>
</dbReference>
<evidence type="ECO:0000313" key="2">
    <source>
        <dbReference type="Proteomes" id="UP000278085"/>
    </source>
</evidence>
<proteinExistence type="predicted"/>
<keyword evidence="2" id="KW-1185">Reference proteome</keyword>
<gene>
    <name evidence="1" type="ORF">EJB06_02930</name>
</gene>
<comment type="caution">
    <text evidence="1">The sequence shown here is derived from an EMBL/GenBank/DDBJ whole genome shotgun (WGS) entry which is preliminary data.</text>
</comment>
<sequence length="77" mass="8955">MSHDNNPITRALRRLETHFDDADQRMRDFMAAEAAGDKPDPDSFLHMLEQRSVTRRAMEAQHKLHEKPLKTVLTEAK</sequence>
<organism evidence="1 2">
    <name type="scientific">Massilia atriviolacea</name>
    <dbReference type="NCBI Taxonomy" id="2495579"/>
    <lineage>
        <taxon>Bacteria</taxon>
        <taxon>Pseudomonadati</taxon>
        <taxon>Pseudomonadota</taxon>
        <taxon>Betaproteobacteria</taxon>
        <taxon>Burkholderiales</taxon>
        <taxon>Oxalobacteraceae</taxon>
        <taxon>Telluria group</taxon>
        <taxon>Massilia</taxon>
    </lineage>
</organism>
<dbReference type="AlphaFoldDB" id="A0A430HU76"/>